<dbReference type="Proteomes" id="UP000055024">
    <property type="component" value="Unassembled WGS sequence"/>
</dbReference>
<feature type="region of interest" description="Disordered" evidence="1">
    <location>
        <begin position="43"/>
        <end position="77"/>
    </location>
</feature>
<evidence type="ECO:0000313" key="4">
    <source>
        <dbReference type="Proteomes" id="UP000055024"/>
    </source>
</evidence>
<comment type="caution">
    <text evidence="2">The sequence shown here is derived from an EMBL/GenBank/DDBJ whole genome shotgun (WGS) entry which is preliminary data.</text>
</comment>
<proteinExistence type="predicted"/>
<dbReference type="EMBL" id="JYDP01000276">
    <property type="protein sequence ID" value="KRZ01591.1"/>
    <property type="molecule type" value="Genomic_DNA"/>
</dbReference>
<accession>A0A0V1GTF5</accession>
<evidence type="ECO:0000313" key="3">
    <source>
        <dbReference type="EMBL" id="KRZ08251.1"/>
    </source>
</evidence>
<feature type="compositionally biased region" description="Basic and acidic residues" evidence="1">
    <location>
        <begin position="55"/>
        <end position="72"/>
    </location>
</feature>
<name>A0A0V1GTF5_9BILA</name>
<gene>
    <name evidence="3" type="ORF">T11_16355</name>
    <name evidence="2" type="ORF">T11_5237</name>
</gene>
<keyword evidence="4" id="KW-1185">Reference proteome</keyword>
<evidence type="ECO:0000313" key="2">
    <source>
        <dbReference type="EMBL" id="KRZ01591.1"/>
    </source>
</evidence>
<evidence type="ECO:0000256" key="1">
    <source>
        <dbReference type="SAM" id="MobiDB-lite"/>
    </source>
</evidence>
<protein>
    <submittedName>
        <fullName evidence="2">Uncharacterized protein</fullName>
    </submittedName>
</protein>
<reference evidence="2 4" key="1">
    <citation type="submission" date="2015-01" db="EMBL/GenBank/DDBJ databases">
        <title>Evolution of Trichinella species and genotypes.</title>
        <authorList>
            <person name="Korhonen P.K."/>
            <person name="Edoardo P."/>
            <person name="Giuseppe L.R."/>
            <person name="Gasser R.B."/>
        </authorList>
    </citation>
    <scope>NUCLEOTIDE SEQUENCE [LARGE SCALE GENOMIC DNA]</scope>
    <source>
        <strain evidence="2">ISS1029</strain>
    </source>
</reference>
<dbReference type="AlphaFoldDB" id="A0A0V1GTF5"/>
<organism evidence="2 4">
    <name type="scientific">Trichinella zimbabwensis</name>
    <dbReference type="NCBI Taxonomy" id="268475"/>
    <lineage>
        <taxon>Eukaryota</taxon>
        <taxon>Metazoa</taxon>
        <taxon>Ecdysozoa</taxon>
        <taxon>Nematoda</taxon>
        <taxon>Enoplea</taxon>
        <taxon>Dorylaimia</taxon>
        <taxon>Trichinellida</taxon>
        <taxon>Trichinellidae</taxon>
        <taxon>Trichinella</taxon>
    </lineage>
</organism>
<sequence>MLSVLINEAQHLIIIREDRVTESDSHSNNFHLLHPATSPSFLPPLLPHPAFPTNDPHHRALNDSKLNRDRATENSARPYFQLNEQRLSILT</sequence>
<dbReference type="EMBL" id="JYDP01000089">
    <property type="protein sequence ID" value="KRZ08251.1"/>
    <property type="molecule type" value="Genomic_DNA"/>
</dbReference>